<dbReference type="InterPro" id="IPR013083">
    <property type="entry name" value="Znf_RING/FYVE/PHD"/>
</dbReference>
<dbReference type="PANTHER" id="PTHR23350">
    <property type="entry name" value="PEROXISOME ASSEMBLY PROTEIN 10"/>
    <property type="match status" value="1"/>
</dbReference>
<dbReference type="Gene3D" id="3.30.40.10">
    <property type="entry name" value="Zinc/RING finger domain, C3HC4 (zinc finger)"/>
    <property type="match status" value="1"/>
</dbReference>
<evidence type="ECO:0000256" key="6">
    <source>
        <dbReference type="ARBA" id="ARBA00022448"/>
    </source>
</evidence>
<comment type="pathway">
    <text evidence="3">Protein modification; protein ubiquitination.</text>
</comment>
<keyword evidence="21" id="KW-1185">Reference proteome</keyword>
<evidence type="ECO:0000256" key="14">
    <source>
        <dbReference type="ARBA" id="ARBA00022927"/>
    </source>
</evidence>
<evidence type="ECO:0000256" key="2">
    <source>
        <dbReference type="ARBA" id="ARBA00004585"/>
    </source>
</evidence>
<evidence type="ECO:0000256" key="18">
    <source>
        <dbReference type="PROSITE-ProRule" id="PRU00175"/>
    </source>
</evidence>
<evidence type="ECO:0000256" key="13">
    <source>
        <dbReference type="ARBA" id="ARBA00022833"/>
    </source>
</evidence>
<evidence type="ECO:0000256" key="15">
    <source>
        <dbReference type="ARBA" id="ARBA00022989"/>
    </source>
</evidence>
<dbReference type="SMART" id="SM00184">
    <property type="entry name" value="RING"/>
    <property type="match status" value="1"/>
</dbReference>
<keyword evidence="14" id="KW-0653">Protein transport</keyword>
<keyword evidence="12" id="KW-0833">Ubl conjugation pathway</keyword>
<keyword evidence="17" id="KW-0576">Peroxisome</keyword>
<dbReference type="PROSITE" id="PS00518">
    <property type="entry name" value="ZF_RING_1"/>
    <property type="match status" value="1"/>
</dbReference>
<evidence type="ECO:0000313" key="20">
    <source>
        <dbReference type="EMBL" id="KAH7435999.1"/>
    </source>
</evidence>
<evidence type="ECO:0000256" key="11">
    <source>
        <dbReference type="ARBA" id="ARBA00022771"/>
    </source>
</evidence>
<feature type="domain" description="RING-type" evidence="19">
    <location>
        <begin position="312"/>
        <end position="350"/>
    </location>
</feature>
<evidence type="ECO:0000256" key="17">
    <source>
        <dbReference type="ARBA" id="ARBA00023140"/>
    </source>
</evidence>
<reference evidence="20" key="1">
    <citation type="submission" date="2021-08" db="EMBL/GenBank/DDBJ databases">
        <title>WGS assembly of Ceratopteris richardii.</title>
        <authorList>
            <person name="Marchant D.B."/>
            <person name="Chen G."/>
            <person name="Jenkins J."/>
            <person name="Shu S."/>
            <person name="Leebens-Mack J."/>
            <person name="Grimwood J."/>
            <person name="Schmutz J."/>
            <person name="Soltis P."/>
            <person name="Soltis D."/>
            <person name="Chen Z.-H."/>
        </authorList>
    </citation>
    <scope>NUCLEOTIDE SEQUENCE</scope>
    <source>
        <strain evidence="20">Whitten #5841</strain>
        <tissue evidence="20">Leaf</tissue>
    </source>
</reference>
<evidence type="ECO:0000256" key="7">
    <source>
        <dbReference type="ARBA" id="ARBA00022593"/>
    </source>
</evidence>
<evidence type="ECO:0000256" key="10">
    <source>
        <dbReference type="ARBA" id="ARBA00022723"/>
    </source>
</evidence>
<comment type="subcellular location">
    <subcellularLocation>
        <location evidence="2">Peroxisome membrane</location>
        <topology evidence="2">Multi-pass membrane protein</topology>
    </subcellularLocation>
</comment>
<dbReference type="SUPFAM" id="SSF57850">
    <property type="entry name" value="RING/U-box"/>
    <property type="match status" value="1"/>
</dbReference>
<keyword evidence="10" id="KW-0479">Metal-binding</keyword>
<comment type="catalytic activity">
    <reaction evidence="1">
        <text>S-ubiquitinyl-[E2 ubiquitin-conjugating enzyme]-L-cysteine + [acceptor protein]-L-lysine = [E2 ubiquitin-conjugating enzyme]-L-cysteine + N(6)-ubiquitinyl-[acceptor protein]-L-lysine.</text>
        <dbReference type="EC" id="2.3.2.27"/>
    </reaction>
</comment>
<gene>
    <name evidence="20" type="ORF">KP509_06G088500</name>
</gene>
<name>A0A8T2UV91_CERRI</name>
<dbReference type="InterPro" id="IPR025654">
    <property type="entry name" value="PEX2/10"/>
</dbReference>
<comment type="similarity">
    <text evidence="4">Belongs to the pex2/pex10/pex12 family.</text>
</comment>
<dbReference type="Proteomes" id="UP000825935">
    <property type="component" value="Chromosome 6"/>
</dbReference>
<dbReference type="AlphaFoldDB" id="A0A8T2UV91"/>
<dbReference type="PANTHER" id="PTHR23350:SF0">
    <property type="entry name" value="PEROXISOME BIOGENESIS FACTOR 10"/>
    <property type="match status" value="1"/>
</dbReference>
<dbReference type="OMA" id="QACHEAY"/>
<keyword evidence="7" id="KW-0962">Peroxisome biogenesis</keyword>
<dbReference type="GO" id="GO:0061630">
    <property type="term" value="F:ubiquitin protein ligase activity"/>
    <property type="evidence" value="ECO:0007669"/>
    <property type="project" value="UniProtKB-EC"/>
</dbReference>
<keyword evidence="6" id="KW-0813">Transport</keyword>
<evidence type="ECO:0000256" key="8">
    <source>
        <dbReference type="ARBA" id="ARBA00022679"/>
    </source>
</evidence>
<dbReference type="EMBL" id="CM035411">
    <property type="protein sequence ID" value="KAH7435999.1"/>
    <property type="molecule type" value="Genomic_DNA"/>
</dbReference>
<evidence type="ECO:0000256" key="9">
    <source>
        <dbReference type="ARBA" id="ARBA00022692"/>
    </source>
</evidence>
<dbReference type="GO" id="GO:0005778">
    <property type="term" value="C:peroxisomal membrane"/>
    <property type="evidence" value="ECO:0007669"/>
    <property type="project" value="UniProtKB-SubCell"/>
</dbReference>
<organism evidence="20 21">
    <name type="scientific">Ceratopteris richardii</name>
    <name type="common">Triangle waterfern</name>
    <dbReference type="NCBI Taxonomy" id="49495"/>
    <lineage>
        <taxon>Eukaryota</taxon>
        <taxon>Viridiplantae</taxon>
        <taxon>Streptophyta</taxon>
        <taxon>Embryophyta</taxon>
        <taxon>Tracheophyta</taxon>
        <taxon>Polypodiopsida</taxon>
        <taxon>Polypodiidae</taxon>
        <taxon>Polypodiales</taxon>
        <taxon>Pteridineae</taxon>
        <taxon>Pteridaceae</taxon>
        <taxon>Parkerioideae</taxon>
        <taxon>Ceratopteris</taxon>
    </lineage>
</organism>
<evidence type="ECO:0000256" key="3">
    <source>
        <dbReference type="ARBA" id="ARBA00004906"/>
    </source>
</evidence>
<protein>
    <recommendedName>
        <fullName evidence="5">RING-type E3 ubiquitin transferase</fullName>
        <ecNumber evidence="5">2.3.2.27</ecNumber>
    </recommendedName>
</protein>
<keyword evidence="9" id="KW-0812">Transmembrane</keyword>
<evidence type="ECO:0000256" key="12">
    <source>
        <dbReference type="ARBA" id="ARBA00022786"/>
    </source>
</evidence>
<sequence length="366" mass="41063">MRIGNGSAMRRFPPAPHPEIMRADQKDSQYLNHLCDVCHDAYSCVFGPMHATAHQNETKLAGQALYFFLTTGLGVQTLGEEYSNIMQVAGQSGLPLNPAQRTLLVFLQTAVPYIAERLRRKISRASQLTVLHRSSDGNAPSSEDSSTSKIPLWHPQNLKQQLQKIYLQVLQHWPMVLPSIKEALVLLSRANLMLFYFRGVYYDVAKRVAGVHYSLLMKPPQHKTRYHMLGVFLLVQLCITGSNWLRQNVFSVLINTLKPQSEGQVNIYSGRRGIQILDEDDASISDAYWLSKSDSASASIGSQESAGIEAKCTLCLSPMKWPTATPCGHIFCWDCVVESCNQKQECPLCRSHMVHSDLVPIYNAHF</sequence>
<evidence type="ECO:0000256" key="5">
    <source>
        <dbReference type="ARBA" id="ARBA00012483"/>
    </source>
</evidence>
<keyword evidence="13" id="KW-0862">Zinc</keyword>
<keyword evidence="16" id="KW-0472">Membrane</keyword>
<dbReference type="InterPro" id="IPR006845">
    <property type="entry name" value="Pex_N"/>
</dbReference>
<dbReference type="Pfam" id="PF13639">
    <property type="entry name" value="zf-RING_2"/>
    <property type="match status" value="1"/>
</dbReference>
<dbReference type="PROSITE" id="PS50089">
    <property type="entry name" value="ZF_RING_2"/>
    <property type="match status" value="1"/>
</dbReference>
<evidence type="ECO:0000256" key="1">
    <source>
        <dbReference type="ARBA" id="ARBA00000900"/>
    </source>
</evidence>
<dbReference type="OrthoDB" id="6270329at2759"/>
<comment type="caution">
    <text evidence="20">The sequence shown here is derived from an EMBL/GenBank/DDBJ whole genome shotgun (WGS) entry which is preliminary data.</text>
</comment>
<evidence type="ECO:0000259" key="19">
    <source>
        <dbReference type="PROSITE" id="PS50089"/>
    </source>
</evidence>
<keyword evidence="11 18" id="KW-0863">Zinc-finger</keyword>
<evidence type="ECO:0000256" key="16">
    <source>
        <dbReference type="ARBA" id="ARBA00023136"/>
    </source>
</evidence>
<dbReference type="Pfam" id="PF04757">
    <property type="entry name" value="Pex2_Pex12"/>
    <property type="match status" value="1"/>
</dbReference>
<dbReference type="GO" id="GO:0016558">
    <property type="term" value="P:protein import into peroxisome matrix"/>
    <property type="evidence" value="ECO:0007669"/>
    <property type="project" value="InterPro"/>
</dbReference>
<evidence type="ECO:0000313" key="21">
    <source>
        <dbReference type="Proteomes" id="UP000825935"/>
    </source>
</evidence>
<keyword evidence="8" id="KW-0808">Transferase</keyword>
<dbReference type="InterPro" id="IPR017907">
    <property type="entry name" value="Znf_RING_CS"/>
</dbReference>
<dbReference type="InterPro" id="IPR001841">
    <property type="entry name" value="Znf_RING"/>
</dbReference>
<dbReference type="CDD" id="cd16527">
    <property type="entry name" value="RING-HC_PEX10"/>
    <property type="match status" value="1"/>
</dbReference>
<keyword evidence="15" id="KW-1133">Transmembrane helix</keyword>
<dbReference type="GO" id="GO:0008270">
    <property type="term" value="F:zinc ion binding"/>
    <property type="evidence" value="ECO:0007669"/>
    <property type="project" value="UniProtKB-KW"/>
</dbReference>
<proteinExistence type="inferred from homology"/>
<dbReference type="EC" id="2.3.2.27" evidence="5"/>
<accession>A0A8T2UV91</accession>
<evidence type="ECO:0000256" key="4">
    <source>
        <dbReference type="ARBA" id="ARBA00008704"/>
    </source>
</evidence>